<dbReference type="PROSITE" id="PS50092">
    <property type="entry name" value="TSP1"/>
    <property type="match status" value="1"/>
</dbReference>
<evidence type="ECO:0000256" key="1">
    <source>
        <dbReference type="ARBA" id="ARBA00004613"/>
    </source>
</evidence>
<dbReference type="PANTHER" id="PTHR13723">
    <property type="entry name" value="ADAMTS A DISINTEGRIN AND METALLOPROTEASE WITH THROMBOSPONDIN MOTIFS PROTEASE"/>
    <property type="match status" value="1"/>
</dbReference>
<protein>
    <submittedName>
        <fullName evidence="3">Uncharacterized protein</fullName>
    </submittedName>
</protein>
<organism evidence="3 4">
    <name type="scientific">Microctonus aethiopoides</name>
    <dbReference type="NCBI Taxonomy" id="144406"/>
    <lineage>
        <taxon>Eukaryota</taxon>
        <taxon>Metazoa</taxon>
        <taxon>Ecdysozoa</taxon>
        <taxon>Arthropoda</taxon>
        <taxon>Hexapoda</taxon>
        <taxon>Insecta</taxon>
        <taxon>Pterygota</taxon>
        <taxon>Neoptera</taxon>
        <taxon>Endopterygota</taxon>
        <taxon>Hymenoptera</taxon>
        <taxon>Apocrita</taxon>
        <taxon>Ichneumonoidea</taxon>
        <taxon>Braconidae</taxon>
        <taxon>Euphorinae</taxon>
        <taxon>Microctonus</taxon>
    </lineage>
</organism>
<dbReference type="AlphaFoldDB" id="A0AA39FI61"/>
<dbReference type="Pfam" id="PF00090">
    <property type="entry name" value="TSP_1"/>
    <property type="match status" value="1"/>
</dbReference>
<comment type="subcellular location">
    <subcellularLocation>
        <location evidence="1">Secreted</location>
    </subcellularLocation>
</comment>
<feature type="non-terminal residue" evidence="3">
    <location>
        <position position="77"/>
    </location>
</feature>
<keyword evidence="2" id="KW-0964">Secreted</keyword>
<dbReference type="SUPFAM" id="SSF82895">
    <property type="entry name" value="TSP-1 type 1 repeat"/>
    <property type="match status" value="1"/>
</dbReference>
<sequence length="77" mass="8399">MCFVGLVHSDNSTIGNISALTSTGSATSLSWGEWTPWSKWSPCTRSCGGGLSRQTRRCKRKPCKGKSSVKFKICNNQ</sequence>
<evidence type="ECO:0000313" key="4">
    <source>
        <dbReference type="Proteomes" id="UP001168990"/>
    </source>
</evidence>
<dbReference type="EMBL" id="JAQQBS010000004">
    <property type="protein sequence ID" value="KAK0169881.1"/>
    <property type="molecule type" value="Genomic_DNA"/>
</dbReference>
<dbReference type="GO" id="GO:0004222">
    <property type="term" value="F:metalloendopeptidase activity"/>
    <property type="evidence" value="ECO:0007669"/>
    <property type="project" value="TreeGrafter"/>
</dbReference>
<accession>A0AA39FI61</accession>
<gene>
    <name evidence="3" type="ORF">PV328_010515</name>
</gene>
<comment type="caution">
    <text evidence="3">The sequence shown here is derived from an EMBL/GenBank/DDBJ whole genome shotgun (WGS) entry which is preliminary data.</text>
</comment>
<dbReference type="GO" id="GO:0006508">
    <property type="term" value="P:proteolysis"/>
    <property type="evidence" value="ECO:0007669"/>
    <property type="project" value="TreeGrafter"/>
</dbReference>
<dbReference type="GO" id="GO:0031012">
    <property type="term" value="C:extracellular matrix"/>
    <property type="evidence" value="ECO:0007669"/>
    <property type="project" value="TreeGrafter"/>
</dbReference>
<dbReference type="Proteomes" id="UP001168990">
    <property type="component" value="Unassembled WGS sequence"/>
</dbReference>
<dbReference type="GO" id="GO:0005576">
    <property type="term" value="C:extracellular region"/>
    <property type="evidence" value="ECO:0007669"/>
    <property type="project" value="UniProtKB-SubCell"/>
</dbReference>
<reference evidence="3" key="2">
    <citation type="submission" date="2023-03" db="EMBL/GenBank/DDBJ databases">
        <authorList>
            <person name="Inwood S.N."/>
            <person name="Skelly J.G."/>
            <person name="Guhlin J."/>
            <person name="Harrop T.W.R."/>
            <person name="Goldson S.G."/>
            <person name="Dearden P.K."/>
        </authorList>
    </citation>
    <scope>NUCLEOTIDE SEQUENCE</scope>
    <source>
        <strain evidence="3">Irish</strain>
        <tissue evidence="3">Whole body</tissue>
    </source>
</reference>
<name>A0AA39FI61_9HYME</name>
<dbReference type="SMART" id="SM00209">
    <property type="entry name" value="TSP1"/>
    <property type="match status" value="1"/>
</dbReference>
<dbReference type="InterPro" id="IPR050439">
    <property type="entry name" value="ADAMTS_ADAMTS-like"/>
</dbReference>
<reference evidence="3" key="1">
    <citation type="journal article" date="2023" name="bioRxiv">
        <title>Scaffold-level genome assemblies of two parasitoid biocontrol wasps reveal the parthenogenesis mechanism and an associated novel virus.</title>
        <authorList>
            <person name="Inwood S."/>
            <person name="Skelly J."/>
            <person name="Guhlin J."/>
            <person name="Harrop T."/>
            <person name="Goldson S."/>
            <person name="Dearden P."/>
        </authorList>
    </citation>
    <scope>NUCLEOTIDE SEQUENCE</scope>
    <source>
        <strain evidence="3">Irish</strain>
        <tissue evidence="3">Whole body</tissue>
    </source>
</reference>
<keyword evidence="4" id="KW-1185">Reference proteome</keyword>
<dbReference type="InterPro" id="IPR036383">
    <property type="entry name" value="TSP1_rpt_sf"/>
</dbReference>
<dbReference type="PANTHER" id="PTHR13723:SF305">
    <property type="entry name" value="PROTEIN MADD-4"/>
    <property type="match status" value="1"/>
</dbReference>
<evidence type="ECO:0000256" key="2">
    <source>
        <dbReference type="ARBA" id="ARBA00022525"/>
    </source>
</evidence>
<evidence type="ECO:0000313" key="3">
    <source>
        <dbReference type="EMBL" id="KAK0169881.1"/>
    </source>
</evidence>
<proteinExistence type="predicted"/>
<dbReference type="InterPro" id="IPR000884">
    <property type="entry name" value="TSP1_rpt"/>
</dbReference>
<dbReference type="GO" id="GO:0030198">
    <property type="term" value="P:extracellular matrix organization"/>
    <property type="evidence" value="ECO:0007669"/>
    <property type="project" value="TreeGrafter"/>
</dbReference>
<dbReference type="Gene3D" id="2.20.100.10">
    <property type="entry name" value="Thrombospondin type-1 (TSP1) repeat"/>
    <property type="match status" value="1"/>
</dbReference>